<organism evidence="2 3">
    <name type="scientific">Thalassospira lohafexi</name>
    <dbReference type="NCBI Taxonomy" id="744227"/>
    <lineage>
        <taxon>Bacteria</taxon>
        <taxon>Pseudomonadati</taxon>
        <taxon>Pseudomonadota</taxon>
        <taxon>Alphaproteobacteria</taxon>
        <taxon>Rhodospirillales</taxon>
        <taxon>Thalassospiraceae</taxon>
        <taxon>Thalassospira</taxon>
    </lineage>
</organism>
<dbReference type="InterPro" id="IPR038607">
    <property type="entry name" value="PhoD-like_sf"/>
</dbReference>
<dbReference type="RefSeq" id="WP_101301403.1">
    <property type="nucleotide sequence ID" value="NZ_NXGX01000003.1"/>
</dbReference>
<protein>
    <recommendedName>
        <fullName evidence="1">PhoD-like phosphatase domain-containing protein</fullName>
    </recommendedName>
</protein>
<name>A0A2N3L841_9PROT</name>
<dbReference type="EMBL" id="NXGX01000003">
    <property type="protein sequence ID" value="PKR58906.1"/>
    <property type="molecule type" value="Genomic_DNA"/>
</dbReference>
<evidence type="ECO:0000259" key="1">
    <source>
        <dbReference type="Pfam" id="PF19050"/>
    </source>
</evidence>
<proteinExistence type="predicted"/>
<dbReference type="AlphaFoldDB" id="A0A2N3L841"/>
<gene>
    <name evidence="2" type="ORF">COO92_08665</name>
</gene>
<dbReference type="InterPro" id="IPR029052">
    <property type="entry name" value="Metallo-depent_PP-like"/>
</dbReference>
<dbReference type="Proteomes" id="UP000233332">
    <property type="component" value="Unassembled WGS sequence"/>
</dbReference>
<dbReference type="InterPro" id="IPR043904">
    <property type="entry name" value="PhoD_2-like"/>
</dbReference>
<dbReference type="Pfam" id="PF19050">
    <property type="entry name" value="PhoD_2"/>
    <property type="match status" value="1"/>
</dbReference>
<comment type="caution">
    <text evidence="2">The sequence shown here is derived from an EMBL/GenBank/DDBJ whole genome shotgun (WGS) entry which is preliminary data.</text>
</comment>
<accession>A0A2N3L841</accession>
<dbReference type="GO" id="GO:0016020">
    <property type="term" value="C:membrane"/>
    <property type="evidence" value="ECO:0007669"/>
    <property type="project" value="TreeGrafter"/>
</dbReference>
<feature type="domain" description="PhoD-like phosphatase" evidence="1">
    <location>
        <begin position="122"/>
        <end position="359"/>
    </location>
</feature>
<dbReference type="PANTHER" id="PTHR46689">
    <property type="entry name" value="MEMBRANE PROTEIN, PUTATIVE-RELATED"/>
    <property type="match status" value="1"/>
</dbReference>
<reference evidence="2 3" key="1">
    <citation type="submission" date="2017-09" db="EMBL/GenBank/DDBJ databases">
        <title>Biodiversity and function of Thalassospira species in the particle-attached aromatic-hydrocarbon-degrading consortia from the surface seawater of the China South Sea.</title>
        <authorList>
            <person name="Dong C."/>
            <person name="Lai Q."/>
            <person name="Shao Z."/>
        </authorList>
    </citation>
    <scope>NUCLEOTIDE SEQUENCE [LARGE SCALE GENOMIC DNA]</scope>
    <source>
        <strain evidence="2 3">139Z-12</strain>
    </source>
</reference>
<dbReference type="SUPFAM" id="SSF56300">
    <property type="entry name" value="Metallo-dependent phosphatases"/>
    <property type="match status" value="1"/>
</dbReference>
<evidence type="ECO:0000313" key="2">
    <source>
        <dbReference type="EMBL" id="PKR58906.1"/>
    </source>
</evidence>
<keyword evidence="3" id="KW-1185">Reference proteome</keyword>
<dbReference type="PANTHER" id="PTHR46689:SF1">
    <property type="entry name" value="PHOD-LIKE PHOSPHATASE DOMAIN-CONTAINING PROTEIN"/>
    <property type="match status" value="1"/>
</dbReference>
<sequence length="501" mass="56590">MTENQVSTPSRDGLFGPFLFARGSDGTTTRLAALIVAPEGAKVPELRAMGRDLVTPEKLATLFGRSYWRFDFGLPAIPNANYSFGNETYHVCAEMASDLHIGFVSCNGQEDGDLDRPLEERNALWSDLADQHEKRPFSLLLHGGDQIYADGVWQCHPEIIAWNKARRRQKLATAFSDEMRDAVLKFYLDYYLTIYDQPQISHMLARVPSLMMWDDHDIFDGWGSHKKWFQGAAVARGMFACAREAFCLMQLGTSADGRPDGLSDGLPDTEPDCLPDMVLDRSGKSLAWKVDFPGMTVIAPDLRSERTPEVIMGDHGWRDIAPALESIPEGNRILLMSSVPVIGPRLSLVEFFLYMMPSAQKYEDDLRDQWQSRWHRREWCRFLELLERIANDHDHEITIVSGEIHVATRGTFETMGKTIHQLVASGISHTAPPKAFARALGLLAWIGDHPLPERPTKLKPLPDRKGVYCAARNYLTLTRKGKNWDAKWHLEGIGWTPDLKV</sequence>
<evidence type="ECO:0000313" key="3">
    <source>
        <dbReference type="Proteomes" id="UP000233332"/>
    </source>
</evidence>
<dbReference type="Gene3D" id="3.60.21.70">
    <property type="entry name" value="PhoD-like phosphatase"/>
    <property type="match status" value="1"/>
</dbReference>